<evidence type="ECO:0000259" key="3">
    <source>
        <dbReference type="PROSITE" id="PS50977"/>
    </source>
</evidence>
<sequence>MPKIIAQKEDWIKLGYQLFSQKGISGIVIETMAKELSCNKSSFYWHFKSKKEFINDLVTYWVEIETLQIISNTEKERSIKDKVNSFLKVAFKKEPYLEFIFFLKRYAKNHSEIQQVIDDIDAKRLAYSAKLFEELGYSEEMAVIKARVFYNYLIGYHEMIKNKKQSKNYLIEVKNDLNHFLNLENI</sequence>
<dbReference type="AlphaFoldDB" id="A0A285MCI2"/>
<dbReference type="PROSITE" id="PS50977">
    <property type="entry name" value="HTH_TETR_2"/>
    <property type="match status" value="1"/>
</dbReference>
<keyword evidence="1 2" id="KW-0238">DNA-binding</keyword>
<dbReference type="InterPro" id="IPR001647">
    <property type="entry name" value="HTH_TetR"/>
</dbReference>
<evidence type="ECO:0000313" key="5">
    <source>
        <dbReference type="Proteomes" id="UP000219048"/>
    </source>
</evidence>
<dbReference type="EMBL" id="OBEH01000001">
    <property type="protein sequence ID" value="SNY94892.1"/>
    <property type="molecule type" value="Genomic_DNA"/>
</dbReference>
<dbReference type="SUPFAM" id="SSF46689">
    <property type="entry name" value="Homeodomain-like"/>
    <property type="match status" value="1"/>
</dbReference>
<dbReference type="OrthoDB" id="9798857at2"/>
<dbReference type="PANTHER" id="PTHR43479:SF11">
    <property type="entry name" value="ACREF_ENVCD OPERON REPRESSOR-RELATED"/>
    <property type="match status" value="1"/>
</dbReference>
<reference evidence="5" key="1">
    <citation type="submission" date="2017-09" db="EMBL/GenBank/DDBJ databases">
        <authorList>
            <person name="Varghese N."/>
            <person name="Submissions S."/>
        </authorList>
    </citation>
    <scope>NUCLEOTIDE SEQUENCE [LARGE SCALE GENOMIC DNA]</scope>
    <source>
        <strain evidence="5">DSM 25885</strain>
    </source>
</reference>
<keyword evidence="5" id="KW-1185">Reference proteome</keyword>
<feature type="domain" description="HTH tetR-type" evidence="3">
    <location>
        <begin position="5"/>
        <end position="65"/>
    </location>
</feature>
<dbReference type="InterPro" id="IPR050624">
    <property type="entry name" value="HTH-type_Tx_Regulator"/>
</dbReference>
<dbReference type="PANTHER" id="PTHR43479">
    <property type="entry name" value="ACREF/ENVCD OPERON REPRESSOR-RELATED"/>
    <property type="match status" value="1"/>
</dbReference>
<accession>A0A285MCI2</accession>
<dbReference type="Pfam" id="PF00440">
    <property type="entry name" value="TetR_N"/>
    <property type="match status" value="1"/>
</dbReference>
<evidence type="ECO:0000256" key="2">
    <source>
        <dbReference type="PROSITE-ProRule" id="PRU00335"/>
    </source>
</evidence>
<dbReference type="Proteomes" id="UP000219048">
    <property type="component" value="Unassembled WGS sequence"/>
</dbReference>
<proteinExistence type="predicted"/>
<dbReference type="InterPro" id="IPR009057">
    <property type="entry name" value="Homeodomain-like_sf"/>
</dbReference>
<dbReference type="Gene3D" id="1.10.357.10">
    <property type="entry name" value="Tetracycline Repressor, domain 2"/>
    <property type="match status" value="1"/>
</dbReference>
<dbReference type="GO" id="GO:0003677">
    <property type="term" value="F:DNA binding"/>
    <property type="evidence" value="ECO:0007669"/>
    <property type="project" value="UniProtKB-UniRule"/>
</dbReference>
<name>A0A285MCI2_9FLAO</name>
<protein>
    <submittedName>
        <fullName evidence="4">Transcriptional regulator, TetR family</fullName>
    </submittedName>
</protein>
<evidence type="ECO:0000313" key="4">
    <source>
        <dbReference type="EMBL" id="SNY94892.1"/>
    </source>
</evidence>
<organism evidence="4 5">
    <name type="scientific">Flagellimonas pacifica</name>
    <dbReference type="NCBI Taxonomy" id="1247520"/>
    <lineage>
        <taxon>Bacteria</taxon>
        <taxon>Pseudomonadati</taxon>
        <taxon>Bacteroidota</taxon>
        <taxon>Flavobacteriia</taxon>
        <taxon>Flavobacteriales</taxon>
        <taxon>Flavobacteriaceae</taxon>
        <taxon>Flagellimonas</taxon>
    </lineage>
</organism>
<gene>
    <name evidence="4" type="ORF">SAMN06265377_0553</name>
</gene>
<evidence type="ECO:0000256" key="1">
    <source>
        <dbReference type="ARBA" id="ARBA00023125"/>
    </source>
</evidence>
<feature type="DNA-binding region" description="H-T-H motif" evidence="2">
    <location>
        <begin position="28"/>
        <end position="47"/>
    </location>
</feature>
<dbReference type="RefSeq" id="WP_097044237.1">
    <property type="nucleotide sequence ID" value="NZ_OBEH01000001.1"/>
</dbReference>